<dbReference type="RefSeq" id="WP_378287079.1">
    <property type="nucleotide sequence ID" value="NZ_JBHSON010000065.1"/>
</dbReference>
<feature type="compositionally biased region" description="Pro residues" evidence="3">
    <location>
        <begin position="163"/>
        <end position="183"/>
    </location>
</feature>
<dbReference type="InterPro" id="IPR001610">
    <property type="entry name" value="PAC"/>
</dbReference>
<organism evidence="5 6">
    <name type="scientific">Actinomadura rugatobispora</name>
    <dbReference type="NCBI Taxonomy" id="1994"/>
    <lineage>
        <taxon>Bacteria</taxon>
        <taxon>Bacillati</taxon>
        <taxon>Actinomycetota</taxon>
        <taxon>Actinomycetes</taxon>
        <taxon>Streptosporangiales</taxon>
        <taxon>Thermomonosporaceae</taxon>
        <taxon>Actinomadura</taxon>
    </lineage>
</organism>
<name>A0ABW1A874_9ACTN</name>
<feature type="compositionally biased region" description="Gly residues" evidence="3">
    <location>
        <begin position="129"/>
        <end position="141"/>
    </location>
</feature>
<gene>
    <name evidence="5" type="ORF">ACFPZN_36725</name>
</gene>
<dbReference type="Pfam" id="PF08447">
    <property type="entry name" value="PAS_3"/>
    <property type="match status" value="1"/>
</dbReference>
<feature type="coiled-coil region" evidence="2">
    <location>
        <begin position="597"/>
        <end position="624"/>
    </location>
</feature>
<dbReference type="PANTHER" id="PTHR43156">
    <property type="entry name" value="STAGE II SPORULATION PROTEIN E-RELATED"/>
    <property type="match status" value="1"/>
</dbReference>
<feature type="compositionally biased region" description="Low complexity" evidence="3">
    <location>
        <begin position="95"/>
        <end position="106"/>
    </location>
</feature>
<keyword evidence="1" id="KW-0378">Hydrolase</keyword>
<dbReference type="CDD" id="cd00130">
    <property type="entry name" value="PAS"/>
    <property type="match status" value="1"/>
</dbReference>
<dbReference type="SMART" id="SM00331">
    <property type="entry name" value="PP2C_SIG"/>
    <property type="match status" value="1"/>
</dbReference>
<dbReference type="SUPFAM" id="SSF55785">
    <property type="entry name" value="PYP-like sensor domain (PAS domain)"/>
    <property type="match status" value="2"/>
</dbReference>
<evidence type="ECO:0000259" key="4">
    <source>
        <dbReference type="PROSITE" id="PS50113"/>
    </source>
</evidence>
<dbReference type="InterPro" id="IPR052016">
    <property type="entry name" value="Bact_Sigma-Reg"/>
</dbReference>
<protein>
    <submittedName>
        <fullName evidence="5">SpoIIE family protein phosphatase</fullName>
    </submittedName>
</protein>
<dbReference type="SUPFAM" id="SSF81606">
    <property type="entry name" value="PP2C-like"/>
    <property type="match status" value="1"/>
</dbReference>
<evidence type="ECO:0000256" key="2">
    <source>
        <dbReference type="SAM" id="Coils"/>
    </source>
</evidence>
<evidence type="ECO:0000256" key="1">
    <source>
        <dbReference type="ARBA" id="ARBA00022801"/>
    </source>
</evidence>
<comment type="caution">
    <text evidence="5">The sequence shown here is derived from an EMBL/GenBank/DDBJ whole genome shotgun (WGS) entry which is preliminary data.</text>
</comment>
<proteinExistence type="predicted"/>
<dbReference type="InterPro" id="IPR013655">
    <property type="entry name" value="PAS_fold_3"/>
</dbReference>
<dbReference type="InterPro" id="IPR000700">
    <property type="entry name" value="PAS-assoc_C"/>
</dbReference>
<evidence type="ECO:0000313" key="6">
    <source>
        <dbReference type="Proteomes" id="UP001596074"/>
    </source>
</evidence>
<dbReference type="SMART" id="SM00086">
    <property type="entry name" value="PAC"/>
    <property type="match status" value="1"/>
</dbReference>
<dbReference type="InterPro" id="IPR001932">
    <property type="entry name" value="PPM-type_phosphatase-like_dom"/>
</dbReference>
<feature type="region of interest" description="Disordered" evidence="3">
    <location>
        <begin position="128"/>
        <end position="192"/>
    </location>
</feature>
<dbReference type="InterPro" id="IPR036457">
    <property type="entry name" value="PPM-type-like_dom_sf"/>
</dbReference>
<feature type="domain" description="PAC" evidence="4">
    <location>
        <begin position="554"/>
        <end position="606"/>
    </location>
</feature>
<dbReference type="PANTHER" id="PTHR43156:SF2">
    <property type="entry name" value="STAGE II SPORULATION PROTEIN E"/>
    <property type="match status" value="1"/>
</dbReference>
<dbReference type="Gene3D" id="3.60.40.10">
    <property type="entry name" value="PPM-type phosphatase domain"/>
    <property type="match status" value="1"/>
</dbReference>
<dbReference type="Gene3D" id="2.10.70.100">
    <property type="match status" value="1"/>
</dbReference>
<sequence>MAHGGAGGPGSRPWAGSPALLARAERFLVSRLGCGPEEARQYLRGLVGSGPPAEAGRGTGPHDPVAPEEGPGDGQGDPEGQAGPGAGGGAGPAGAAGRPGTTAEGRPIVSARRPGDVSVMLAAMTDGAAGTGVPGDSGAAGGPVDPRRHAEADVTASPGASQSPPPTPPPAGPGSPPPAPGRPAPVSQRGLGDSDYLRLSEELSAARTPGELARLLQRRLRPFGARAILLAVLDGDGLLRMSGVAGEGGEPVDDWARAPLRYALPLIRMCPSDRLLWLDDETGDRMLIWASTVGGLRPGAACDGRACVVCVVWPGTGPPAGDPGRARAEALTVCGGRRLRDLAALSAPVDDLSGPWLDSILDAIPIPAALLFPIRDRDGRVAEFYVDRCNSHATGLMGRTPEQITGGRLLEAFPGLALSGMFDAYVRVLETGVPLSQEPFTYEEPFHGVLYPAVLSLRAQRVGGGLLVSWQFHDEQARIAARMGDAERLMNLGWAEWNLVTGEIAWSRRIYDIFDLDPRRGPLALDRMAAHVYEDDLPAVVRAVAALSERRAAATFEFRTRRAAGAPRHVNVTAEPVVDALGHLIALRGVVQDVTARRRIEAALKTSRGELERHRRRVAEELQRELLPEWSPDLPGLRVAVRYQPAEDSAQVGGDWYEATTLPDGRVLIAIGDASGHGLQAAARMAQLRNALLGMAFTGADPARMLECLNLVALHGRDEYAIATAIVAHFDPGERTLTWARAGHPAPILAGEAGARQLDNAHGAALGVTPEAGYRSTTTRLRPGDSVVLYTDGLVERHTERGDDRFRLLLDVAGQCAGADPDHQLRSLLSALDTDPQDDTCVIVLHAKGG</sequence>
<feature type="region of interest" description="Disordered" evidence="3">
    <location>
        <begin position="43"/>
        <end position="114"/>
    </location>
</feature>
<dbReference type="EMBL" id="JBHSON010000065">
    <property type="protein sequence ID" value="MFC5751192.1"/>
    <property type="molecule type" value="Genomic_DNA"/>
</dbReference>
<dbReference type="InterPro" id="IPR035965">
    <property type="entry name" value="PAS-like_dom_sf"/>
</dbReference>
<feature type="compositionally biased region" description="Gly residues" evidence="3">
    <location>
        <begin position="72"/>
        <end position="94"/>
    </location>
</feature>
<dbReference type="InterPro" id="IPR000014">
    <property type="entry name" value="PAS"/>
</dbReference>
<keyword evidence="2" id="KW-0175">Coiled coil</keyword>
<accession>A0ABW1A874</accession>
<evidence type="ECO:0000313" key="5">
    <source>
        <dbReference type="EMBL" id="MFC5751192.1"/>
    </source>
</evidence>
<keyword evidence="6" id="KW-1185">Reference proteome</keyword>
<reference evidence="6" key="1">
    <citation type="journal article" date="2019" name="Int. J. Syst. Evol. Microbiol.">
        <title>The Global Catalogue of Microorganisms (GCM) 10K type strain sequencing project: providing services to taxonomists for standard genome sequencing and annotation.</title>
        <authorList>
            <consortium name="The Broad Institute Genomics Platform"/>
            <consortium name="The Broad Institute Genome Sequencing Center for Infectious Disease"/>
            <person name="Wu L."/>
            <person name="Ma J."/>
        </authorList>
    </citation>
    <scope>NUCLEOTIDE SEQUENCE [LARGE SCALE GENOMIC DNA]</scope>
    <source>
        <strain evidence="6">KCTC 42087</strain>
    </source>
</reference>
<dbReference type="Gene3D" id="3.30.450.20">
    <property type="entry name" value="PAS domain"/>
    <property type="match status" value="2"/>
</dbReference>
<evidence type="ECO:0000256" key="3">
    <source>
        <dbReference type="SAM" id="MobiDB-lite"/>
    </source>
</evidence>
<dbReference type="Pfam" id="PF07228">
    <property type="entry name" value="SpoIIE"/>
    <property type="match status" value="1"/>
</dbReference>
<dbReference type="PROSITE" id="PS50113">
    <property type="entry name" value="PAC"/>
    <property type="match status" value="1"/>
</dbReference>
<dbReference type="Proteomes" id="UP001596074">
    <property type="component" value="Unassembled WGS sequence"/>
</dbReference>